<dbReference type="GO" id="GO:0006281">
    <property type="term" value="P:DNA repair"/>
    <property type="evidence" value="ECO:0007669"/>
    <property type="project" value="UniProtKB-KW"/>
</dbReference>
<dbReference type="PANTHER" id="PTHR47964">
    <property type="entry name" value="ATP-DEPENDENT DNA HELICASE HOMOLOG RECG, CHLOROPLASTIC"/>
    <property type="match status" value="1"/>
</dbReference>
<dbReference type="Proteomes" id="UP000034037">
    <property type="component" value="Chromosome"/>
</dbReference>
<dbReference type="HOGENOM" id="CLU_005122_7_1_11"/>
<dbReference type="Gene3D" id="2.40.50.140">
    <property type="entry name" value="Nucleic acid-binding proteins"/>
    <property type="match status" value="1"/>
</dbReference>
<dbReference type="PROSITE" id="PS51194">
    <property type="entry name" value="HELICASE_CTER"/>
    <property type="match status" value="1"/>
</dbReference>
<dbReference type="SUPFAM" id="SSF52540">
    <property type="entry name" value="P-loop containing nucleoside triphosphate hydrolases"/>
    <property type="match status" value="2"/>
</dbReference>
<evidence type="ECO:0000256" key="4">
    <source>
        <dbReference type="ARBA" id="ARBA00022806"/>
    </source>
</evidence>
<dbReference type="CDD" id="cd04488">
    <property type="entry name" value="RecG_wedge_OBF"/>
    <property type="match status" value="1"/>
</dbReference>
<reference evidence="10 11" key="1">
    <citation type="submission" date="2015-04" db="EMBL/GenBank/DDBJ databases">
        <title>Complete Genome Sequence of Brevibacterium flavum ATCC 15168.</title>
        <authorList>
            <person name="Ahn J."/>
            <person name="Park G."/>
            <person name="Jeon W."/>
            <person name="Jang Y."/>
            <person name="Jang M."/>
            <person name="Lee H."/>
            <person name="Lee H."/>
        </authorList>
    </citation>
    <scope>NUCLEOTIDE SEQUENCE [LARGE SCALE GENOMIC DNA]</scope>
    <source>
        <strain evidence="10 11">ATCC 15168</strain>
    </source>
</reference>
<dbReference type="CDD" id="cd17992">
    <property type="entry name" value="DEXHc_RecG"/>
    <property type="match status" value="1"/>
</dbReference>
<keyword evidence="6" id="KW-0238">DNA-binding</keyword>
<dbReference type="Pfam" id="PF00270">
    <property type="entry name" value="DEAD"/>
    <property type="match status" value="1"/>
</dbReference>
<evidence type="ECO:0000256" key="3">
    <source>
        <dbReference type="ARBA" id="ARBA00022801"/>
    </source>
</evidence>
<dbReference type="Gene3D" id="3.40.50.300">
    <property type="entry name" value="P-loop containing nucleotide triphosphate hydrolases"/>
    <property type="match status" value="2"/>
</dbReference>
<proteinExistence type="predicted"/>
<dbReference type="InterPro" id="IPR001650">
    <property type="entry name" value="Helicase_C-like"/>
</dbReference>
<dbReference type="SUPFAM" id="SSF50249">
    <property type="entry name" value="Nucleic acid-binding proteins"/>
    <property type="match status" value="1"/>
</dbReference>
<evidence type="ECO:0000259" key="9">
    <source>
        <dbReference type="PROSITE" id="PS51194"/>
    </source>
</evidence>
<dbReference type="InterPro" id="IPR014001">
    <property type="entry name" value="Helicase_ATP-bd"/>
</dbReference>
<keyword evidence="11" id="KW-1185">Reference proteome</keyword>
<evidence type="ECO:0000256" key="2">
    <source>
        <dbReference type="ARBA" id="ARBA00022763"/>
    </source>
</evidence>
<feature type="domain" description="Helicase C-terminal" evidence="9">
    <location>
        <begin position="484"/>
        <end position="640"/>
    </location>
</feature>
<sequence>MLGWHDERLLKDILPAKEATAIKKALGYTTAEELLRHHVRKYSHHGSGVGIGDATEGDLVTIVGQVAFAKQSYTQSGKMLYKVTVLTETERIGISFFGAKHIPRLLPEGTRALFTGKVKFFRNEPQLSHPEFIVIPDPGSGRRLTATGGMKSLAAYGDVEEVALRLVDREYIPIYAGTATMTTWRIMAAVQRVLETMPVIKEPLNVVPEGMPSFDEAIRGIHDPGHESPSTFINRLKYNEALSLATVMAIRRADTKNRKAPPMPRALKGHQHMLIDALNFQLTAGQKQVIREISADIEQRVPMSRLLQGEVGSGKTIVSLIAMLQAIDSGRQCAMLAPTEVLATQHARSLSKTLDDAGLDINVVLLTGSMPTGAKKEALLEIISGDADIVVGTHALIQDTVEFFDLGLVVVDEQHRFGVEQRDQLRTKGREGLTPHLLVMTATPIPRTIAMTVFGDLAVSTLRELPGGRRPIQTSVIPDHKPGWVKRGWERIGEEVLAGRQAYVVCPRIEGEGGVLEIHAYLSEQVYPGLNVGMLHGRMDTDLKDSVMQEFAQGEIDILVATTVIEVGIDVANATVMLIREAERFGVSQIHQLRGRVGRGQHDSLCLLHTTFDEDSPQGQRLAAISTTTDGFQLSELDLQVRQEGDVLGTRQSGSDTKLRHLSFISDQKIIERALIDATELVAASRSRALELVSDIAMINQEYLEKS</sequence>
<evidence type="ECO:0000313" key="10">
    <source>
        <dbReference type="EMBL" id="AKF27321.1"/>
    </source>
</evidence>
<evidence type="ECO:0000256" key="5">
    <source>
        <dbReference type="ARBA" id="ARBA00022840"/>
    </source>
</evidence>
<dbReference type="AlphaFoldDB" id="A0A0F6Z5C4"/>
<dbReference type="InterPro" id="IPR047112">
    <property type="entry name" value="RecG/Mfd"/>
</dbReference>
<keyword evidence="7" id="KW-0234">DNA repair</keyword>
<keyword evidence="3" id="KW-0378">Hydrolase</keyword>
<dbReference type="SMART" id="SM00487">
    <property type="entry name" value="DEXDc"/>
    <property type="match status" value="1"/>
</dbReference>
<dbReference type="PATRIC" id="fig|92706.3.peg.1465"/>
<protein>
    <submittedName>
        <fullName evidence="10">ATP-dependent DNA helicase</fullName>
    </submittedName>
</protein>
<dbReference type="GO" id="GO:0005524">
    <property type="term" value="F:ATP binding"/>
    <property type="evidence" value="ECO:0007669"/>
    <property type="project" value="UniProtKB-KW"/>
</dbReference>
<keyword evidence="1" id="KW-0547">Nucleotide-binding</keyword>
<dbReference type="EMBL" id="CP011309">
    <property type="protein sequence ID" value="AKF27321.1"/>
    <property type="molecule type" value="Genomic_DNA"/>
</dbReference>
<keyword evidence="2" id="KW-0227">DNA damage</keyword>
<dbReference type="InterPro" id="IPR011545">
    <property type="entry name" value="DEAD/DEAH_box_helicase_dom"/>
</dbReference>
<keyword evidence="5" id="KW-0067">ATP-binding</keyword>
<dbReference type="InterPro" id="IPR027417">
    <property type="entry name" value="P-loop_NTPase"/>
</dbReference>
<accession>A0A0F6Z5C4</accession>
<gene>
    <name evidence="10" type="ORF">YH66_07050</name>
</gene>
<feature type="domain" description="Helicase ATP-binding" evidence="8">
    <location>
        <begin position="296"/>
        <end position="462"/>
    </location>
</feature>
<dbReference type="RefSeq" id="WP_003861511.1">
    <property type="nucleotide sequence ID" value="NZ_CP011309.1"/>
</dbReference>
<evidence type="ECO:0000256" key="1">
    <source>
        <dbReference type="ARBA" id="ARBA00022741"/>
    </source>
</evidence>
<dbReference type="GO" id="GO:0003678">
    <property type="term" value="F:DNA helicase activity"/>
    <property type="evidence" value="ECO:0007669"/>
    <property type="project" value="TreeGrafter"/>
</dbReference>
<dbReference type="GO" id="GO:0003677">
    <property type="term" value="F:DNA binding"/>
    <property type="evidence" value="ECO:0007669"/>
    <property type="project" value="UniProtKB-KW"/>
</dbReference>
<dbReference type="InterPro" id="IPR012340">
    <property type="entry name" value="NA-bd_OB-fold"/>
</dbReference>
<organism evidence="10 11">
    <name type="scientific">[Brevibacterium] flavum</name>
    <dbReference type="NCBI Taxonomy" id="92706"/>
    <lineage>
        <taxon>Bacteria</taxon>
        <taxon>Bacillati</taxon>
        <taxon>Actinomycetota</taxon>
        <taxon>Actinomycetes</taxon>
        <taxon>Mycobacteriales</taxon>
        <taxon>Corynebacteriaceae</taxon>
        <taxon>Corynebacterium</taxon>
    </lineage>
</organism>
<evidence type="ECO:0000256" key="6">
    <source>
        <dbReference type="ARBA" id="ARBA00023125"/>
    </source>
</evidence>
<evidence type="ECO:0000259" key="8">
    <source>
        <dbReference type="PROSITE" id="PS51192"/>
    </source>
</evidence>
<dbReference type="SMART" id="SM00490">
    <property type="entry name" value="HELICc"/>
    <property type="match status" value="1"/>
</dbReference>
<evidence type="ECO:0000313" key="11">
    <source>
        <dbReference type="Proteomes" id="UP000034037"/>
    </source>
</evidence>
<evidence type="ECO:0000256" key="7">
    <source>
        <dbReference type="ARBA" id="ARBA00023204"/>
    </source>
</evidence>
<dbReference type="PROSITE" id="PS51192">
    <property type="entry name" value="HELICASE_ATP_BIND_1"/>
    <property type="match status" value="1"/>
</dbReference>
<name>A0A0F6Z5C4_9CORY</name>
<dbReference type="PANTHER" id="PTHR47964:SF1">
    <property type="entry name" value="ATP-DEPENDENT DNA HELICASE HOMOLOG RECG, CHLOROPLASTIC"/>
    <property type="match status" value="1"/>
</dbReference>
<dbReference type="GO" id="GO:0016787">
    <property type="term" value="F:hydrolase activity"/>
    <property type="evidence" value="ECO:0007669"/>
    <property type="project" value="UniProtKB-KW"/>
</dbReference>
<dbReference type="Pfam" id="PF00271">
    <property type="entry name" value="Helicase_C"/>
    <property type="match status" value="1"/>
</dbReference>
<keyword evidence="4 10" id="KW-0347">Helicase</keyword>